<dbReference type="HOGENOM" id="CLU_2672334_0_0_1"/>
<accession>U9UHS9</accession>
<name>U9UHS9_RHIID</name>
<keyword evidence="1" id="KW-0812">Transmembrane</keyword>
<feature type="transmembrane region" description="Helical" evidence="1">
    <location>
        <begin position="15"/>
        <end position="34"/>
    </location>
</feature>
<gene>
    <name evidence="2" type="ORF">GLOINDRAFT_24170</name>
</gene>
<dbReference type="AlphaFoldDB" id="U9UHS9"/>
<reference evidence="2" key="1">
    <citation type="submission" date="2013-07" db="EMBL/GenBank/DDBJ databases">
        <title>The genome of an arbuscular mycorrhizal fungus provides insights into the evolution of the oldest plant symbiosis.</title>
        <authorList>
            <consortium name="DOE Joint Genome Institute"/>
            <person name="Tisserant E."/>
            <person name="Malbreil M."/>
            <person name="Kuo A."/>
            <person name="Kohler A."/>
            <person name="Symeonidi A."/>
            <person name="Balestrini R."/>
            <person name="Charron P."/>
            <person name="Duensing N."/>
            <person name="Frei-dit-Frey N."/>
            <person name="Gianinazzi-Pearson V."/>
            <person name="Gilbert B."/>
            <person name="Handa Y."/>
            <person name="Hijri M."/>
            <person name="Kaul R."/>
            <person name="Kawaguchi M."/>
            <person name="Krajinski F."/>
            <person name="Lammers P."/>
            <person name="Lapierre D."/>
            <person name="Masclaux F.G."/>
            <person name="Murat C."/>
            <person name="Morin E."/>
            <person name="Ndikumana S."/>
            <person name="Pagni M."/>
            <person name="Petitpierre D."/>
            <person name="Requena N."/>
            <person name="Rosikiewicz P."/>
            <person name="Riley R."/>
            <person name="Saito K."/>
            <person name="San Clemente H."/>
            <person name="Shapiro H."/>
            <person name="van Tuinen D."/>
            <person name="Becard G."/>
            <person name="Bonfante P."/>
            <person name="Paszkowski U."/>
            <person name="Shachar-Hill Y."/>
            <person name="Young J.P."/>
            <person name="Sanders I.R."/>
            <person name="Henrissat B."/>
            <person name="Rensing S.A."/>
            <person name="Grigoriev I.V."/>
            <person name="Corradi N."/>
            <person name="Roux C."/>
            <person name="Martin F."/>
        </authorList>
    </citation>
    <scope>NUCLEOTIDE SEQUENCE</scope>
    <source>
        <strain evidence="2">DAOM 197198</strain>
    </source>
</reference>
<protein>
    <submittedName>
        <fullName evidence="2">Uncharacterized protein</fullName>
    </submittedName>
</protein>
<organism evidence="2">
    <name type="scientific">Rhizophagus irregularis (strain DAOM 181602 / DAOM 197198 / MUCL 43194)</name>
    <name type="common">Arbuscular mycorrhizal fungus</name>
    <name type="synonym">Glomus intraradices</name>
    <dbReference type="NCBI Taxonomy" id="747089"/>
    <lineage>
        <taxon>Eukaryota</taxon>
        <taxon>Fungi</taxon>
        <taxon>Fungi incertae sedis</taxon>
        <taxon>Mucoromycota</taxon>
        <taxon>Glomeromycotina</taxon>
        <taxon>Glomeromycetes</taxon>
        <taxon>Glomerales</taxon>
        <taxon>Glomeraceae</taxon>
        <taxon>Rhizophagus</taxon>
    </lineage>
</organism>
<feature type="transmembrane region" description="Helical" evidence="1">
    <location>
        <begin position="46"/>
        <end position="67"/>
    </location>
</feature>
<keyword evidence="1" id="KW-1133">Transmembrane helix</keyword>
<proteinExistence type="predicted"/>
<evidence type="ECO:0000256" key="1">
    <source>
        <dbReference type="SAM" id="Phobius"/>
    </source>
</evidence>
<dbReference type="EMBL" id="KE392265">
    <property type="protein sequence ID" value="ESA15156.1"/>
    <property type="molecule type" value="Genomic_DNA"/>
</dbReference>
<sequence length="75" mass="8680">MILEFLLFRLSDLEFIFVGQFISISGLESLFCRFQLSVLGRLIYRFQLHVGYIGFGFRFLGVGYIGIEYIGKVSE</sequence>
<evidence type="ECO:0000313" key="2">
    <source>
        <dbReference type="EMBL" id="ESA15156.1"/>
    </source>
</evidence>
<keyword evidence="1" id="KW-0472">Membrane</keyword>